<organism evidence="2 3">
    <name type="scientific">Glomerella acutata</name>
    <name type="common">Colletotrichum acutatum</name>
    <dbReference type="NCBI Taxonomy" id="27357"/>
    <lineage>
        <taxon>Eukaryota</taxon>
        <taxon>Fungi</taxon>
        <taxon>Dikarya</taxon>
        <taxon>Ascomycota</taxon>
        <taxon>Pezizomycotina</taxon>
        <taxon>Sordariomycetes</taxon>
        <taxon>Hypocreomycetidae</taxon>
        <taxon>Glomerellales</taxon>
        <taxon>Glomerellaceae</taxon>
        <taxon>Colletotrichum</taxon>
        <taxon>Colletotrichum acutatum species complex</taxon>
    </lineage>
</organism>
<reference evidence="2" key="1">
    <citation type="submission" date="2021-12" db="EMBL/GenBank/DDBJ databases">
        <title>Comparative genomics, transcriptomics and evolutionary studies reveal genomic signatures of adaptation to plant cell wall in hemibiotrophic fungi.</title>
        <authorList>
            <consortium name="DOE Joint Genome Institute"/>
            <person name="Baroncelli R."/>
            <person name="Diaz J.F."/>
            <person name="Benocci T."/>
            <person name="Peng M."/>
            <person name="Battaglia E."/>
            <person name="Haridas S."/>
            <person name="Andreopoulos W."/>
            <person name="Labutti K."/>
            <person name="Pangilinan J."/>
            <person name="Floch G.L."/>
            <person name="Makela M.R."/>
            <person name="Henrissat B."/>
            <person name="Grigoriev I.V."/>
            <person name="Crouch J.A."/>
            <person name="De Vries R.P."/>
            <person name="Sukno S.A."/>
            <person name="Thon M.R."/>
        </authorList>
    </citation>
    <scope>NUCLEOTIDE SEQUENCE</scope>
    <source>
        <strain evidence="2">CBS 112980</strain>
    </source>
</reference>
<feature type="chain" id="PRO_5042280251" evidence="1">
    <location>
        <begin position="29"/>
        <end position="76"/>
    </location>
</feature>
<keyword evidence="3" id="KW-1185">Reference proteome</keyword>
<feature type="signal peptide" evidence="1">
    <location>
        <begin position="1"/>
        <end position="28"/>
    </location>
</feature>
<sequence>MTVLGPPGPPGIVVKPVVLAVAVIVTGAGPVANVITVGGPPLGPGGNVVRPVVVAVDVIVTGRGLVTNVIIVSGPP</sequence>
<accession>A0AAD8UME1</accession>
<gene>
    <name evidence="2" type="ORF">BDZ83DRAFT_616020</name>
</gene>
<dbReference type="Proteomes" id="UP001244207">
    <property type="component" value="Unassembled WGS sequence"/>
</dbReference>
<evidence type="ECO:0000256" key="1">
    <source>
        <dbReference type="SAM" id="SignalP"/>
    </source>
</evidence>
<evidence type="ECO:0000313" key="3">
    <source>
        <dbReference type="Proteomes" id="UP001244207"/>
    </source>
</evidence>
<protein>
    <submittedName>
        <fullName evidence="2">Uncharacterized protein</fullName>
    </submittedName>
</protein>
<comment type="caution">
    <text evidence="2">The sequence shown here is derived from an EMBL/GenBank/DDBJ whole genome shotgun (WGS) entry which is preliminary data.</text>
</comment>
<dbReference type="GeneID" id="85391841"/>
<dbReference type="RefSeq" id="XP_060366541.1">
    <property type="nucleotide sequence ID" value="XM_060507942.1"/>
</dbReference>
<dbReference type="EMBL" id="JAHMHS010000032">
    <property type="protein sequence ID" value="KAK1726486.1"/>
    <property type="molecule type" value="Genomic_DNA"/>
</dbReference>
<evidence type="ECO:0000313" key="2">
    <source>
        <dbReference type="EMBL" id="KAK1726486.1"/>
    </source>
</evidence>
<keyword evidence="1" id="KW-0732">Signal</keyword>
<name>A0AAD8UME1_GLOAC</name>
<dbReference type="AlphaFoldDB" id="A0AAD8UME1"/>
<proteinExistence type="predicted"/>